<feature type="domain" description="PASTA" evidence="13">
    <location>
        <begin position="436"/>
        <end position="502"/>
    </location>
</feature>
<dbReference type="InterPro" id="IPR005543">
    <property type="entry name" value="PASTA_dom"/>
</dbReference>
<evidence type="ECO:0000256" key="9">
    <source>
        <dbReference type="PROSITE-ProRule" id="PRU10141"/>
    </source>
</evidence>
<dbReference type="InterPro" id="IPR017441">
    <property type="entry name" value="Protein_kinase_ATP_BS"/>
</dbReference>
<dbReference type="InterPro" id="IPR000719">
    <property type="entry name" value="Prot_kinase_dom"/>
</dbReference>
<keyword evidence="15" id="KW-1185">Reference proteome</keyword>
<evidence type="ECO:0000313" key="15">
    <source>
        <dbReference type="Proteomes" id="UP000677218"/>
    </source>
</evidence>
<feature type="compositionally biased region" description="Low complexity" evidence="10">
    <location>
        <begin position="599"/>
        <end position="615"/>
    </location>
</feature>
<keyword evidence="11" id="KW-0472">Membrane</keyword>
<evidence type="ECO:0000256" key="8">
    <source>
        <dbReference type="ARBA" id="ARBA00048679"/>
    </source>
</evidence>
<dbReference type="Gene3D" id="3.30.200.20">
    <property type="entry name" value="Phosphorylase Kinase, domain 1"/>
    <property type="match status" value="1"/>
</dbReference>
<dbReference type="Pfam" id="PF00069">
    <property type="entry name" value="Pkinase"/>
    <property type="match status" value="1"/>
</dbReference>
<accession>A0A916VHN4</accession>
<feature type="domain" description="PASTA" evidence="13">
    <location>
        <begin position="507"/>
        <end position="575"/>
    </location>
</feature>
<evidence type="ECO:0000259" key="12">
    <source>
        <dbReference type="PROSITE" id="PS50011"/>
    </source>
</evidence>
<dbReference type="Gene3D" id="1.10.510.10">
    <property type="entry name" value="Transferase(Phosphotransferase) domain 1"/>
    <property type="match status" value="1"/>
</dbReference>
<dbReference type="Pfam" id="PF03793">
    <property type="entry name" value="PASTA"/>
    <property type="match status" value="3"/>
</dbReference>
<feature type="region of interest" description="Disordered" evidence="10">
    <location>
        <begin position="305"/>
        <end position="329"/>
    </location>
</feature>
<dbReference type="PANTHER" id="PTHR43289">
    <property type="entry name" value="MITOGEN-ACTIVATED PROTEIN KINASE KINASE KINASE 20-RELATED"/>
    <property type="match status" value="1"/>
</dbReference>
<comment type="caution">
    <text evidence="14">The sequence shown here is derived from an EMBL/GenBank/DDBJ whole genome shotgun (WGS) entry which is preliminary data.</text>
</comment>
<evidence type="ECO:0000256" key="2">
    <source>
        <dbReference type="ARBA" id="ARBA00022527"/>
    </source>
</evidence>
<organism evidence="14 15">
    <name type="scientific">Lactobacillus corticis</name>
    <dbReference type="NCBI Taxonomy" id="2201249"/>
    <lineage>
        <taxon>Bacteria</taxon>
        <taxon>Bacillati</taxon>
        <taxon>Bacillota</taxon>
        <taxon>Bacilli</taxon>
        <taxon>Lactobacillales</taxon>
        <taxon>Lactobacillaceae</taxon>
        <taxon>Lactobacillus</taxon>
    </lineage>
</organism>
<keyword evidence="2 14" id="KW-0723">Serine/threonine-protein kinase</keyword>
<dbReference type="GO" id="GO:0004674">
    <property type="term" value="F:protein serine/threonine kinase activity"/>
    <property type="evidence" value="ECO:0007669"/>
    <property type="project" value="UniProtKB-KW"/>
</dbReference>
<dbReference type="EC" id="2.7.11.1" evidence="1"/>
<evidence type="ECO:0000256" key="10">
    <source>
        <dbReference type="SAM" id="MobiDB-lite"/>
    </source>
</evidence>
<dbReference type="PROSITE" id="PS00108">
    <property type="entry name" value="PROTEIN_KINASE_ST"/>
    <property type="match status" value="1"/>
</dbReference>
<dbReference type="GO" id="GO:0005524">
    <property type="term" value="F:ATP binding"/>
    <property type="evidence" value="ECO:0007669"/>
    <property type="project" value="UniProtKB-UniRule"/>
</dbReference>
<protein>
    <recommendedName>
        <fullName evidence="1">non-specific serine/threonine protein kinase</fullName>
        <ecNumber evidence="1">2.7.11.1</ecNumber>
    </recommendedName>
</protein>
<evidence type="ECO:0000256" key="7">
    <source>
        <dbReference type="ARBA" id="ARBA00047899"/>
    </source>
</evidence>
<dbReference type="CDD" id="cd06577">
    <property type="entry name" value="PASTA_pknB"/>
    <property type="match status" value="3"/>
</dbReference>
<dbReference type="AlphaFoldDB" id="A0A916VHN4"/>
<dbReference type="SUPFAM" id="SSF54184">
    <property type="entry name" value="Penicillin-binding protein 2x (pbp-2x), c-terminal domain"/>
    <property type="match status" value="1"/>
</dbReference>
<dbReference type="FunFam" id="1.10.510.10:FF:000021">
    <property type="entry name" value="Serine/threonine protein kinase"/>
    <property type="match status" value="1"/>
</dbReference>
<dbReference type="SUPFAM" id="SSF56112">
    <property type="entry name" value="Protein kinase-like (PK-like)"/>
    <property type="match status" value="1"/>
</dbReference>
<dbReference type="InterPro" id="IPR008271">
    <property type="entry name" value="Ser/Thr_kinase_AS"/>
</dbReference>
<evidence type="ECO:0000256" key="3">
    <source>
        <dbReference type="ARBA" id="ARBA00022679"/>
    </source>
</evidence>
<dbReference type="PROSITE" id="PS51178">
    <property type="entry name" value="PASTA"/>
    <property type="match status" value="3"/>
</dbReference>
<feature type="region of interest" description="Disordered" evidence="10">
    <location>
        <begin position="589"/>
        <end position="618"/>
    </location>
</feature>
<feature type="transmembrane region" description="Helical" evidence="11">
    <location>
        <begin position="344"/>
        <end position="364"/>
    </location>
</feature>
<name>A0A916VHN4_9LACO</name>
<sequence>MIDKGYLLGERYRILDTLGEGGMANVYLAEDIILQQKVAVKMLRMDLLKDKQTLLRFKREALATSALSHPNIISVLDVSTDDGQPYMVMEYVDGPDLKDYIKAHSPLPIHEVIRIMDQILSAVGLAHRHNVIHRDLKPQNILMDQRGNIKIADFGIAVALNQSSVTQTNSVMGSVHYMSPEQTRGGMATKQSDIYSLGIILYELLTGQVPFAGDTAMAVALKHAQEAIPSIRKNHPNVPQALENVVLKATSKEPQDRYNSAEEMREDLDSSLDPARANEPAFVPPHLINNDETIILPGFKADKADPVNSEQASTSEETADDAVQPTNQPTRRQRFISSLKRHKWWWLFTAIIGVLIVAIMAFALSEDRNDWAQVPDVANMTETAASAQLEKAGFTIGRIRAKHSAKIKKGRVIKTQPAAGEAASKGKSVDLIISSGPVKVTMPDVVDMQYQPAKRKLEKVGLKVKRKNIYSDSIDSGIVISQSVASDKKVAKGTVITLKVSKGQEEDPEENMVTLKDLTNYSQKSAQDYADENDLNLVVKKDYSDSVEKGLVISMDPGAGTHVQKGSTLTITVSKGAEKTSKTITKNFTVTYDDPDDNSSSSSSSTSSSSSSSTSQGNHVQIYIEDENHSIDNIYRDLYIKKDTDFSIPLTLKDGQSGRIKVVRDGKTVMNEKVSN</sequence>
<dbReference type="PANTHER" id="PTHR43289:SF34">
    <property type="entry name" value="SERINE_THREONINE-PROTEIN KINASE YBDM-RELATED"/>
    <property type="match status" value="1"/>
</dbReference>
<dbReference type="EMBL" id="BMAY01000007">
    <property type="protein sequence ID" value="GFZ27256.1"/>
    <property type="molecule type" value="Genomic_DNA"/>
</dbReference>
<keyword evidence="11" id="KW-0812">Transmembrane</keyword>
<evidence type="ECO:0000256" key="4">
    <source>
        <dbReference type="ARBA" id="ARBA00022741"/>
    </source>
</evidence>
<dbReference type="FunFam" id="3.30.200.20:FF:000035">
    <property type="entry name" value="Serine/threonine protein kinase Stk1"/>
    <property type="match status" value="1"/>
</dbReference>
<keyword evidence="5 14" id="KW-0418">Kinase</keyword>
<evidence type="ECO:0000313" key="14">
    <source>
        <dbReference type="EMBL" id="GFZ27256.1"/>
    </source>
</evidence>
<keyword evidence="4 9" id="KW-0547">Nucleotide-binding</keyword>
<dbReference type="SMART" id="SM00220">
    <property type="entry name" value="S_TKc"/>
    <property type="match status" value="1"/>
</dbReference>
<dbReference type="PROSITE" id="PS50011">
    <property type="entry name" value="PROTEIN_KINASE_DOM"/>
    <property type="match status" value="1"/>
</dbReference>
<feature type="domain" description="Protein kinase" evidence="12">
    <location>
        <begin position="12"/>
        <end position="272"/>
    </location>
</feature>
<evidence type="ECO:0000256" key="1">
    <source>
        <dbReference type="ARBA" id="ARBA00012513"/>
    </source>
</evidence>
<comment type="catalytic activity">
    <reaction evidence="7">
        <text>L-threonyl-[protein] + ATP = O-phospho-L-threonyl-[protein] + ADP + H(+)</text>
        <dbReference type="Rhea" id="RHEA:46608"/>
        <dbReference type="Rhea" id="RHEA-COMP:11060"/>
        <dbReference type="Rhea" id="RHEA-COMP:11605"/>
        <dbReference type="ChEBI" id="CHEBI:15378"/>
        <dbReference type="ChEBI" id="CHEBI:30013"/>
        <dbReference type="ChEBI" id="CHEBI:30616"/>
        <dbReference type="ChEBI" id="CHEBI:61977"/>
        <dbReference type="ChEBI" id="CHEBI:456216"/>
        <dbReference type="EC" id="2.7.11.1"/>
    </reaction>
</comment>
<reference evidence="14" key="1">
    <citation type="submission" date="2020-08" db="EMBL/GenBank/DDBJ databases">
        <title>Taxonomic study for Lactobacillus species isolated from hardwood bark.</title>
        <authorList>
            <person name="Tohno M."/>
            <person name="Tanizawa Y."/>
        </authorList>
    </citation>
    <scope>NUCLEOTIDE SEQUENCE</scope>
    <source>
        <strain evidence="14">B40</strain>
    </source>
</reference>
<gene>
    <name evidence="14" type="ORF">LCB40_11360</name>
</gene>
<keyword evidence="3" id="KW-0808">Transferase</keyword>
<proteinExistence type="predicted"/>
<keyword evidence="6 9" id="KW-0067">ATP-binding</keyword>
<dbReference type="Gene3D" id="2.60.40.2560">
    <property type="match status" value="1"/>
</dbReference>
<dbReference type="RefSeq" id="WP_212780945.1">
    <property type="nucleotide sequence ID" value="NZ_BMAY01000007.1"/>
</dbReference>
<feature type="binding site" evidence="9">
    <location>
        <position position="41"/>
    </location>
    <ligand>
        <name>ATP</name>
        <dbReference type="ChEBI" id="CHEBI:30616"/>
    </ligand>
</feature>
<dbReference type="InterPro" id="IPR011009">
    <property type="entry name" value="Kinase-like_dom_sf"/>
</dbReference>
<evidence type="ECO:0000256" key="5">
    <source>
        <dbReference type="ARBA" id="ARBA00022777"/>
    </source>
</evidence>
<dbReference type="PROSITE" id="PS00107">
    <property type="entry name" value="PROTEIN_KINASE_ATP"/>
    <property type="match status" value="1"/>
</dbReference>
<comment type="catalytic activity">
    <reaction evidence="8">
        <text>L-seryl-[protein] + ATP = O-phospho-L-seryl-[protein] + ADP + H(+)</text>
        <dbReference type="Rhea" id="RHEA:17989"/>
        <dbReference type="Rhea" id="RHEA-COMP:9863"/>
        <dbReference type="Rhea" id="RHEA-COMP:11604"/>
        <dbReference type="ChEBI" id="CHEBI:15378"/>
        <dbReference type="ChEBI" id="CHEBI:29999"/>
        <dbReference type="ChEBI" id="CHEBI:30616"/>
        <dbReference type="ChEBI" id="CHEBI:83421"/>
        <dbReference type="ChEBI" id="CHEBI:456216"/>
        <dbReference type="EC" id="2.7.11.1"/>
    </reaction>
</comment>
<evidence type="ECO:0000256" key="6">
    <source>
        <dbReference type="ARBA" id="ARBA00022840"/>
    </source>
</evidence>
<keyword evidence="11" id="KW-1133">Transmembrane helix</keyword>
<dbReference type="Gene3D" id="3.30.10.20">
    <property type="match status" value="3"/>
</dbReference>
<evidence type="ECO:0000259" key="13">
    <source>
        <dbReference type="PROSITE" id="PS51178"/>
    </source>
</evidence>
<evidence type="ECO:0000256" key="11">
    <source>
        <dbReference type="SAM" id="Phobius"/>
    </source>
</evidence>
<dbReference type="SMART" id="SM00740">
    <property type="entry name" value="PASTA"/>
    <property type="match status" value="3"/>
</dbReference>
<dbReference type="CDD" id="cd14014">
    <property type="entry name" value="STKc_PknB_like"/>
    <property type="match status" value="1"/>
</dbReference>
<dbReference type="NCBIfam" id="NF033483">
    <property type="entry name" value="PknB_PASTA_kin"/>
    <property type="match status" value="1"/>
</dbReference>
<dbReference type="Proteomes" id="UP000677218">
    <property type="component" value="Unassembled WGS sequence"/>
</dbReference>
<feature type="domain" description="PASTA" evidence="13">
    <location>
        <begin position="368"/>
        <end position="435"/>
    </location>
</feature>